<evidence type="ECO:0008006" key="4">
    <source>
        <dbReference type="Google" id="ProtNLM"/>
    </source>
</evidence>
<protein>
    <recommendedName>
        <fullName evidence="4">Protein kinase domain-containing protein</fullName>
    </recommendedName>
</protein>
<gene>
    <name evidence="2" type="ORF">AYBTSS11_LOCUS6569</name>
</gene>
<dbReference type="Gramene" id="rna-AYBTSS11_LOCUS6569">
    <property type="protein sequence ID" value="CAJ1933823.1"/>
    <property type="gene ID" value="gene-AYBTSS11_LOCUS6569"/>
</dbReference>
<dbReference type="EMBL" id="OY731399">
    <property type="protein sequence ID" value="CAJ1933823.1"/>
    <property type="molecule type" value="Genomic_DNA"/>
</dbReference>
<name>A0AA86S585_9FABA</name>
<dbReference type="SUPFAM" id="SSF56112">
    <property type="entry name" value="Protein kinase-like (PK-like)"/>
    <property type="match status" value="1"/>
</dbReference>
<evidence type="ECO:0000313" key="3">
    <source>
        <dbReference type="Proteomes" id="UP001189624"/>
    </source>
</evidence>
<accession>A0AA86S585</accession>
<dbReference type="PROSITE" id="PS00107">
    <property type="entry name" value="PROTEIN_KINASE_ATP"/>
    <property type="match status" value="1"/>
</dbReference>
<sequence length="248" mass="27529">MSYENTGGACKNEVKRMLSVFTMWILKANRMWGMLLLNWEMLGDEIGKGAYGRVYKGLDLENGDFVAIKQVSLENIAQEDLNIIMFRYGDAEEQTHVARCRSEIDHQSRLGHTVTDAKQMLSQLEMEMSKCNCHSLIVGSFIHYVPSCASVPLPYTSMPPILEYTCFKAYVLMVPLGEVDFGLVENESDGQGVALLGWQLSIRIVVKITNVATINAEACKLAVVAVLGMAEATRFQGVVKSESRCTGQ</sequence>
<evidence type="ECO:0000256" key="1">
    <source>
        <dbReference type="PROSITE-ProRule" id="PRU10141"/>
    </source>
</evidence>
<keyword evidence="1" id="KW-0067">ATP-binding</keyword>
<reference evidence="2" key="1">
    <citation type="submission" date="2023-10" db="EMBL/GenBank/DDBJ databases">
        <authorList>
            <person name="Domelevo Entfellner J.-B."/>
        </authorList>
    </citation>
    <scope>NUCLEOTIDE SEQUENCE</scope>
</reference>
<evidence type="ECO:0000313" key="2">
    <source>
        <dbReference type="EMBL" id="CAJ1933823.1"/>
    </source>
</evidence>
<feature type="binding site" evidence="1">
    <location>
        <position position="69"/>
    </location>
    <ligand>
        <name>ATP</name>
        <dbReference type="ChEBI" id="CHEBI:30616"/>
    </ligand>
</feature>
<dbReference type="Proteomes" id="UP001189624">
    <property type="component" value="Chromosome 2"/>
</dbReference>
<keyword evidence="1" id="KW-0547">Nucleotide-binding</keyword>
<dbReference type="InterPro" id="IPR017441">
    <property type="entry name" value="Protein_kinase_ATP_BS"/>
</dbReference>
<dbReference type="InterPro" id="IPR011009">
    <property type="entry name" value="Kinase-like_dom_sf"/>
</dbReference>
<dbReference type="AlphaFoldDB" id="A0AA86S585"/>
<proteinExistence type="predicted"/>
<dbReference type="Gene3D" id="3.30.200.20">
    <property type="entry name" value="Phosphorylase Kinase, domain 1"/>
    <property type="match status" value="1"/>
</dbReference>
<keyword evidence="3" id="KW-1185">Reference proteome</keyword>
<organism evidence="2 3">
    <name type="scientific">Sphenostylis stenocarpa</name>
    <dbReference type="NCBI Taxonomy" id="92480"/>
    <lineage>
        <taxon>Eukaryota</taxon>
        <taxon>Viridiplantae</taxon>
        <taxon>Streptophyta</taxon>
        <taxon>Embryophyta</taxon>
        <taxon>Tracheophyta</taxon>
        <taxon>Spermatophyta</taxon>
        <taxon>Magnoliopsida</taxon>
        <taxon>eudicotyledons</taxon>
        <taxon>Gunneridae</taxon>
        <taxon>Pentapetalae</taxon>
        <taxon>rosids</taxon>
        <taxon>fabids</taxon>
        <taxon>Fabales</taxon>
        <taxon>Fabaceae</taxon>
        <taxon>Papilionoideae</taxon>
        <taxon>50 kb inversion clade</taxon>
        <taxon>NPAAA clade</taxon>
        <taxon>indigoferoid/millettioid clade</taxon>
        <taxon>Phaseoleae</taxon>
        <taxon>Sphenostylis</taxon>
    </lineage>
</organism>
<dbReference type="GO" id="GO:0005524">
    <property type="term" value="F:ATP binding"/>
    <property type="evidence" value="ECO:0007669"/>
    <property type="project" value="UniProtKB-UniRule"/>
</dbReference>